<evidence type="ECO:0000256" key="1">
    <source>
        <dbReference type="SAM" id="Coils"/>
    </source>
</evidence>
<proteinExistence type="predicted"/>
<comment type="caution">
    <text evidence="4">The sequence shown here is derived from an EMBL/GenBank/DDBJ whole genome shotgun (WGS) entry which is preliminary data.</text>
</comment>
<gene>
    <name evidence="4" type="ORF">FO440_00125</name>
</gene>
<dbReference type="RefSeq" id="WP_144246204.1">
    <property type="nucleotide sequence ID" value="NZ_VLPK01000001.1"/>
</dbReference>
<dbReference type="EMBL" id="VLPK01000001">
    <property type="protein sequence ID" value="TSJ42633.1"/>
    <property type="molecule type" value="Genomic_DNA"/>
</dbReference>
<reference evidence="4 5" key="1">
    <citation type="submission" date="2019-07" db="EMBL/GenBank/DDBJ databases">
        <authorList>
            <person name="Huq M.A."/>
        </authorList>
    </citation>
    <scope>NUCLEOTIDE SEQUENCE [LARGE SCALE GENOMIC DNA]</scope>
    <source>
        <strain evidence="4 5">MAH-19</strain>
    </source>
</reference>
<accession>A0A556MRU5</accession>
<evidence type="ECO:0000256" key="2">
    <source>
        <dbReference type="SAM" id="MobiDB-lite"/>
    </source>
</evidence>
<feature type="signal peptide" evidence="3">
    <location>
        <begin position="1"/>
        <end position="20"/>
    </location>
</feature>
<sequence length="593" mass="66491">MIKKILCLTLLLIASGILYAQTDQRTVQTQDGPFTIKWQSLTAWLPLYIGHTVTQPGWIGTYAGIDFFWEKSINDRDGIILGKPRVAIKSRDPGIIIHRVWVKVTGIGGDHKPKSASFFGGDIQPYEFKITPGYDEHYFLAIKKVVAAYFIYYIGKVQYYVQYDTEKGISKILIDGKDQDEWLKEKQEANQQVKQQLDDRKKKLMVEYMALDDRANTLIGVDKTEYNKLRNQFRQYSGGLATALNKQYYSFSESDQQSAEDNLTNMEAVNSQLRSEVDQMQTEVQNKKAEKDRTNAKEKSKADTTKNNPSATTASGYVESDHDRQMSDRADAQRKRDDESNSSLGALAGATGTFMAELFNHNIDNKDDDDNLSLYLKGTLGLGFQMLPVTTNRLTNSSVKESRPMTTDNYMVNGSLLFSIFNDKFINIKINPHGTFGLNALSPGSTGNHTSYGGGASLGLGRKLKILLKADYTCRSGVMSEDDAVLGVDVTATTDYNYNTLKYGTGLFFDLGSHDSFVELDGYRENISFLKNANAKVYSYEAKLSFSLIGFNVEYGPNYPIAGEVIYPGNYTKLKQDYISFSIFVPVTIFKAL</sequence>
<feature type="compositionally biased region" description="Basic and acidic residues" evidence="2">
    <location>
        <begin position="285"/>
        <end position="304"/>
    </location>
</feature>
<feature type="coiled-coil region" evidence="1">
    <location>
        <begin position="179"/>
        <end position="214"/>
    </location>
</feature>
<organism evidence="4 5">
    <name type="scientific">Mucilaginibacter corticis</name>
    <dbReference type="NCBI Taxonomy" id="2597670"/>
    <lineage>
        <taxon>Bacteria</taxon>
        <taxon>Pseudomonadati</taxon>
        <taxon>Bacteroidota</taxon>
        <taxon>Sphingobacteriia</taxon>
        <taxon>Sphingobacteriales</taxon>
        <taxon>Sphingobacteriaceae</taxon>
        <taxon>Mucilaginibacter</taxon>
    </lineage>
</organism>
<dbReference type="Proteomes" id="UP000318733">
    <property type="component" value="Unassembled WGS sequence"/>
</dbReference>
<keyword evidence="3" id="KW-0732">Signal</keyword>
<feature type="compositionally biased region" description="Basic and acidic residues" evidence="2">
    <location>
        <begin position="319"/>
        <end position="339"/>
    </location>
</feature>
<name>A0A556MRU5_9SPHI</name>
<dbReference type="OrthoDB" id="615868at2"/>
<feature type="compositionally biased region" description="Polar residues" evidence="2">
    <location>
        <begin position="305"/>
        <end position="315"/>
    </location>
</feature>
<evidence type="ECO:0000313" key="4">
    <source>
        <dbReference type="EMBL" id="TSJ42633.1"/>
    </source>
</evidence>
<feature type="chain" id="PRO_5022063572" description="Outer membrane beta-barrel protein" evidence="3">
    <location>
        <begin position="21"/>
        <end position="593"/>
    </location>
</feature>
<dbReference type="AlphaFoldDB" id="A0A556MRU5"/>
<protein>
    <recommendedName>
        <fullName evidence="6">Outer membrane beta-barrel protein</fullName>
    </recommendedName>
</protein>
<keyword evidence="1" id="KW-0175">Coiled coil</keyword>
<feature type="region of interest" description="Disordered" evidence="2">
    <location>
        <begin position="278"/>
        <end position="346"/>
    </location>
</feature>
<evidence type="ECO:0000313" key="5">
    <source>
        <dbReference type="Proteomes" id="UP000318733"/>
    </source>
</evidence>
<keyword evidence="5" id="KW-1185">Reference proteome</keyword>
<evidence type="ECO:0008006" key="6">
    <source>
        <dbReference type="Google" id="ProtNLM"/>
    </source>
</evidence>
<evidence type="ECO:0000256" key="3">
    <source>
        <dbReference type="SAM" id="SignalP"/>
    </source>
</evidence>